<reference evidence="2 3" key="1">
    <citation type="submission" date="2014-07" db="EMBL/GenBank/DDBJ databases">
        <title>Epilithonimonas lactis LMG 22401 Genome.</title>
        <authorList>
            <person name="Pipes S.E."/>
            <person name="Stropko S.J."/>
        </authorList>
    </citation>
    <scope>NUCLEOTIDE SEQUENCE [LARGE SCALE GENOMIC DNA]</scope>
    <source>
        <strain evidence="2 3">LMG 24401</strain>
    </source>
</reference>
<protein>
    <submittedName>
        <fullName evidence="2">Uncharacterized protein</fullName>
    </submittedName>
</protein>
<keyword evidence="1" id="KW-0472">Membrane</keyword>
<evidence type="ECO:0000313" key="3">
    <source>
        <dbReference type="Proteomes" id="UP000028623"/>
    </source>
</evidence>
<sequence length="61" mass="7241">MKKQLYIYVGLIILFVAYNFYKPIKDDRMDTAINILFASVLFLYIAYIAYLVLKRIGKKDK</sequence>
<dbReference type="RefSeq" id="WP_034975438.1">
    <property type="nucleotide sequence ID" value="NZ_FOFI01000003.1"/>
</dbReference>
<keyword evidence="3" id="KW-1185">Reference proteome</keyword>
<gene>
    <name evidence="2" type="ORF">IO89_08915</name>
</gene>
<keyword evidence="1" id="KW-1133">Transmembrane helix</keyword>
<accession>A0A085BHX7</accession>
<keyword evidence="1" id="KW-0812">Transmembrane</keyword>
<dbReference type="AlphaFoldDB" id="A0A085BHX7"/>
<evidence type="ECO:0000313" key="2">
    <source>
        <dbReference type="EMBL" id="KFC22072.1"/>
    </source>
</evidence>
<comment type="caution">
    <text evidence="2">The sequence shown here is derived from an EMBL/GenBank/DDBJ whole genome shotgun (WGS) entry which is preliminary data.</text>
</comment>
<feature type="transmembrane region" description="Helical" evidence="1">
    <location>
        <begin position="5"/>
        <end position="21"/>
    </location>
</feature>
<proteinExistence type="predicted"/>
<dbReference type="STRING" id="421072.SAMN04488097_2398"/>
<name>A0A085BHX7_9FLAO</name>
<feature type="transmembrane region" description="Helical" evidence="1">
    <location>
        <begin position="33"/>
        <end position="53"/>
    </location>
</feature>
<evidence type="ECO:0000256" key="1">
    <source>
        <dbReference type="SAM" id="Phobius"/>
    </source>
</evidence>
<dbReference type="OrthoDB" id="1264617at2"/>
<dbReference type="Proteomes" id="UP000028623">
    <property type="component" value="Unassembled WGS sequence"/>
</dbReference>
<dbReference type="eggNOG" id="ENOG5033BMY">
    <property type="taxonomic scope" value="Bacteria"/>
</dbReference>
<dbReference type="EMBL" id="JPLY01000003">
    <property type="protein sequence ID" value="KFC22072.1"/>
    <property type="molecule type" value="Genomic_DNA"/>
</dbReference>
<organism evidence="2 3">
    <name type="scientific">Epilithonimonas lactis</name>
    <dbReference type="NCBI Taxonomy" id="421072"/>
    <lineage>
        <taxon>Bacteria</taxon>
        <taxon>Pseudomonadati</taxon>
        <taxon>Bacteroidota</taxon>
        <taxon>Flavobacteriia</taxon>
        <taxon>Flavobacteriales</taxon>
        <taxon>Weeksellaceae</taxon>
        <taxon>Chryseobacterium group</taxon>
        <taxon>Epilithonimonas</taxon>
    </lineage>
</organism>